<keyword evidence="6 7" id="KW-0503">Monooxygenase</keyword>
<dbReference type="InterPro" id="IPR036396">
    <property type="entry name" value="Cyt_P450_sf"/>
</dbReference>
<keyword evidence="10" id="KW-1185">Reference proteome</keyword>
<keyword evidence="2 7" id="KW-0349">Heme</keyword>
<dbReference type="Pfam" id="PF00067">
    <property type="entry name" value="p450"/>
    <property type="match status" value="1"/>
</dbReference>
<evidence type="ECO:0000313" key="8">
    <source>
        <dbReference type="EMBL" id="MDI5966985.1"/>
    </source>
</evidence>
<dbReference type="PANTHER" id="PTHR46696:SF1">
    <property type="entry name" value="CYTOCHROME P450 YJIB-RELATED"/>
    <property type="match status" value="1"/>
</dbReference>
<dbReference type="InterPro" id="IPR002397">
    <property type="entry name" value="Cyt_P450_B"/>
</dbReference>
<dbReference type="InterPro" id="IPR001128">
    <property type="entry name" value="Cyt_P450"/>
</dbReference>
<evidence type="ECO:0000256" key="5">
    <source>
        <dbReference type="ARBA" id="ARBA00023004"/>
    </source>
</evidence>
<dbReference type="EMBL" id="JABXJJ020000019">
    <property type="protein sequence ID" value="MDI5971054.1"/>
    <property type="molecule type" value="Genomic_DNA"/>
</dbReference>
<evidence type="ECO:0000256" key="6">
    <source>
        <dbReference type="ARBA" id="ARBA00023033"/>
    </source>
</evidence>
<dbReference type="EMBL" id="JAAGKO020000067">
    <property type="protein sequence ID" value="MDI5966985.1"/>
    <property type="molecule type" value="Genomic_DNA"/>
</dbReference>
<dbReference type="Proteomes" id="UP001156398">
    <property type="component" value="Unassembled WGS sequence"/>
</dbReference>
<name>A0AA90KH69_9ACTN</name>
<dbReference type="FunFam" id="1.10.630.10:FF:000018">
    <property type="entry name" value="Cytochrome P450 monooxygenase"/>
    <property type="match status" value="1"/>
</dbReference>
<evidence type="ECO:0000313" key="9">
    <source>
        <dbReference type="EMBL" id="MDI5971054.1"/>
    </source>
</evidence>
<dbReference type="PRINTS" id="PR00359">
    <property type="entry name" value="BP450"/>
</dbReference>
<dbReference type="CDD" id="cd20625">
    <property type="entry name" value="CYP164-like"/>
    <property type="match status" value="1"/>
</dbReference>
<evidence type="ECO:0000256" key="3">
    <source>
        <dbReference type="ARBA" id="ARBA00022723"/>
    </source>
</evidence>
<gene>
    <name evidence="8" type="ORF">POF43_030370</name>
    <name evidence="9" type="ORF">POF50_017170</name>
</gene>
<evidence type="ECO:0000256" key="7">
    <source>
        <dbReference type="RuleBase" id="RU000461"/>
    </source>
</evidence>
<dbReference type="PANTHER" id="PTHR46696">
    <property type="entry name" value="P450, PUTATIVE (EUROFUNG)-RELATED"/>
    <property type="match status" value="1"/>
</dbReference>
<dbReference type="GO" id="GO:0005506">
    <property type="term" value="F:iron ion binding"/>
    <property type="evidence" value="ECO:0007669"/>
    <property type="project" value="InterPro"/>
</dbReference>
<dbReference type="GO" id="GO:0016705">
    <property type="term" value="F:oxidoreductase activity, acting on paired donors, with incorporation or reduction of molecular oxygen"/>
    <property type="evidence" value="ECO:0007669"/>
    <property type="project" value="InterPro"/>
</dbReference>
<accession>A0AA90KH69</accession>
<dbReference type="GO" id="GO:0004497">
    <property type="term" value="F:monooxygenase activity"/>
    <property type="evidence" value="ECO:0007669"/>
    <property type="project" value="UniProtKB-KW"/>
</dbReference>
<reference evidence="9 10" key="1">
    <citation type="submission" date="2023-05" db="EMBL/GenBank/DDBJ databases">
        <title>Streptantibioticus silvisoli sp. nov., acidotolerant actinomycetes 1 from pine litter.</title>
        <authorList>
            <person name="Swiecimska M."/>
            <person name="Golinska P."/>
            <person name="Sangal V."/>
            <person name="Wachnowicz B."/>
            <person name="Goodfellow M."/>
        </authorList>
    </citation>
    <scope>NUCLEOTIDE SEQUENCE</scope>
    <source>
        <strain evidence="9">SL13</strain>
        <strain evidence="8 10">SL54</strain>
    </source>
</reference>
<dbReference type="InterPro" id="IPR017972">
    <property type="entry name" value="Cyt_P450_CS"/>
</dbReference>
<keyword evidence="4 7" id="KW-0560">Oxidoreductase</keyword>
<dbReference type="Gene3D" id="1.10.630.10">
    <property type="entry name" value="Cytochrome P450"/>
    <property type="match status" value="1"/>
</dbReference>
<evidence type="ECO:0000256" key="1">
    <source>
        <dbReference type="ARBA" id="ARBA00010617"/>
    </source>
</evidence>
<evidence type="ECO:0000256" key="2">
    <source>
        <dbReference type="ARBA" id="ARBA00022617"/>
    </source>
</evidence>
<comment type="caution">
    <text evidence="9">The sequence shown here is derived from an EMBL/GenBank/DDBJ whole genome shotgun (WGS) entry which is preliminary data.</text>
</comment>
<comment type="similarity">
    <text evidence="1 7">Belongs to the cytochrome P450 family.</text>
</comment>
<keyword evidence="3 7" id="KW-0479">Metal-binding</keyword>
<protein>
    <submittedName>
        <fullName evidence="9">Cytochrome P450</fullName>
    </submittedName>
</protein>
<dbReference type="PROSITE" id="PS00086">
    <property type="entry name" value="CYTOCHROME_P450"/>
    <property type="match status" value="1"/>
</dbReference>
<keyword evidence="5 7" id="KW-0408">Iron</keyword>
<proteinExistence type="inferred from homology"/>
<dbReference type="GO" id="GO:0020037">
    <property type="term" value="F:heme binding"/>
    <property type="evidence" value="ECO:0007669"/>
    <property type="project" value="InterPro"/>
</dbReference>
<dbReference type="AlphaFoldDB" id="A0AA90KH69"/>
<evidence type="ECO:0000256" key="4">
    <source>
        <dbReference type="ARBA" id="ARBA00023002"/>
    </source>
</evidence>
<sequence length="416" mass="45362">MTENDSVDDNWQTADDLLTDLFARAEAREDPYPLYARVRDLDPVHVTSTGRVYLTRYADCAAAIRNPALGAQNQAWMDVVSPDWRTHPSVVQNIESVLFQNPPEHTRLRKLVNKSFTARRVTAMRENVSGLVERALDRLADAASDGGVVDAYDMLARTLPTAVVGTLIGIPEKDWDMLHDPTSSVMQVVEVGVGPNRLVDADRGALQLNDYFTDLIEQRRRQPQQDILSDLVATADADPDNGMTDTELLRMVILLFGAGVDTTVGLLSNGLIAFLDHPEQARLLQEDPALAGRAVDEVLRYDSPTHVVVRVAAPGAEAGGVPVAPGHTVFSITGAAHHDPAQFQNPEVFDITRTGTTVLSFSGGIHFCVGAPLARMEAELFFPALLRRFPTLSLAGPPVRRGFVVRGYSSLPVTVK</sequence>
<dbReference type="RefSeq" id="WP_271312483.1">
    <property type="nucleotide sequence ID" value="NZ_JAAGKO020000067.1"/>
</dbReference>
<dbReference type="SUPFAM" id="SSF48264">
    <property type="entry name" value="Cytochrome P450"/>
    <property type="match status" value="1"/>
</dbReference>
<evidence type="ECO:0000313" key="10">
    <source>
        <dbReference type="Proteomes" id="UP001156398"/>
    </source>
</evidence>
<organism evidence="9">
    <name type="scientific">Streptantibioticus silvisoli</name>
    <dbReference type="NCBI Taxonomy" id="2705255"/>
    <lineage>
        <taxon>Bacteria</taxon>
        <taxon>Bacillati</taxon>
        <taxon>Actinomycetota</taxon>
        <taxon>Actinomycetes</taxon>
        <taxon>Kitasatosporales</taxon>
        <taxon>Streptomycetaceae</taxon>
        <taxon>Streptantibioticus</taxon>
    </lineage>
</organism>